<dbReference type="InterPro" id="IPR001251">
    <property type="entry name" value="CRAL-TRIO_dom"/>
</dbReference>
<dbReference type="InParanoid" id="A0A5N4AKA6"/>
<dbReference type="GO" id="GO:0016020">
    <property type="term" value="C:membrane"/>
    <property type="evidence" value="ECO:0007669"/>
    <property type="project" value="TreeGrafter"/>
</dbReference>
<gene>
    <name evidence="2" type="ORF">PPYR_08734</name>
    <name evidence="3" type="ORF">PPYR_09072</name>
</gene>
<dbReference type="Pfam" id="PF00650">
    <property type="entry name" value="CRAL_TRIO"/>
    <property type="match status" value="1"/>
</dbReference>
<dbReference type="GO" id="GO:1902936">
    <property type="term" value="F:phosphatidylinositol bisphosphate binding"/>
    <property type="evidence" value="ECO:0007669"/>
    <property type="project" value="TreeGrafter"/>
</dbReference>
<dbReference type="Gene3D" id="1.20.5.1200">
    <property type="entry name" value="Alpha-tocopherol transfer"/>
    <property type="match status" value="1"/>
</dbReference>
<organism evidence="2 4">
    <name type="scientific">Photinus pyralis</name>
    <name type="common">Common eastern firefly</name>
    <name type="synonym">Lampyris pyralis</name>
    <dbReference type="NCBI Taxonomy" id="7054"/>
    <lineage>
        <taxon>Eukaryota</taxon>
        <taxon>Metazoa</taxon>
        <taxon>Ecdysozoa</taxon>
        <taxon>Arthropoda</taxon>
        <taxon>Hexapoda</taxon>
        <taxon>Insecta</taxon>
        <taxon>Pterygota</taxon>
        <taxon>Neoptera</taxon>
        <taxon>Endopterygota</taxon>
        <taxon>Coleoptera</taxon>
        <taxon>Polyphaga</taxon>
        <taxon>Elateriformia</taxon>
        <taxon>Elateroidea</taxon>
        <taxon>Lampyridae</taxon>
        <taxon>Lampyrinae</taxon>
        <taxon>Photinus</taxon>
    </lineage>
</organism>
<dbReference type="PANTHER" id="PTHR10174:SF216">
    <property type="entry name" value="CRAL-TRIO DOMAIN-CONTAINING PROTEIN-RELATED"/>
    <property type="match status" value="1"/>
</dbReference>
<dbReference type="PANTHER" id="PTHR10174">
    <property type="entry name" value="ALPHA-TOCOPHEROL TRANSFER PROTEIN-RELATED"/>
    <property type="match status" value="1"/>
</dbReference>
<accession>A0A5N4AKA6</accession>
<name>A0A5N4AKA6_PHOPY</name>
<dbReference type="Gene3D" id="1.10.8.20">
    <property type="entry name" value="N-terminal domain of phosphatidylinositol transfer protein sec14p"/>
    <property type="match status" value="1"/>
</dbReference>
<reference evidence="2" key="2">
    <citation type="submission" date="2019-08" db="EMBL/GenBank/DDBJ databases">
        <authorList>
            <consortium name="Photinus pyralis genome working group"/>
            <person name="Fallon T.R."/>
            <person name="Sander Lower S.E."/>
            <person name="Weng J.-K."/>
        </authorList>
    </citation>
    <scope>NUCLEOTIDE SEQUENCE</scope>
    <source>
        <strain evidence="2">1611_PpyrPB1</strain>
        <tissue evidence="2">Whole body</tissue>
    </source>
</reference>
<dbReference type="PRINTS" id="PR00180">
    <property type="entry name" value="CRETINALDHBP"/>
</dbReference>
<dbReference type="AlphaFoldDB" id="A0A5N4AKA6"/>
<proteinExistence type="predicted"/>
<feature type="domain" description="CRAL-TRIO" evidence="1">
    <location>
        <begin position="87"/>
        <end position="256"/>
    </location>
</feature>
<dbReference type="SUPFAM" id="SSF52087">
    <property type="entry name" value="CRAL/TRIO domain"/>
    <property type="match status" value="1"/>
</dbReference>
<reference evidence="2 4" key="1">
    <citation type="journal article" date="2018" name="Elife">
        <title>Firefly genomes illuminate parallel origins of bioluminescence in beetles.</title>
        <authorList>
            <person name="Fallon T.R."/>
            <person name="Lower S.E."/>
            <person name="Chang C.H."/>
            <person name="Bessho-Uehara M."/>
            <person name="Martin G.J."/>
            <person name="Bewick A.J."/>
            <person name="Behringer M."/>
            <person name="Debat H.J."/>
            <person name="Wong I."/>
            <person name="Day J.C."/>
            <person name="Suvorov A."/>
            <person name="Silva C.J."/>
            <person name="Stanger-Hall K.F."/>
            <person name="Hall D.W."/>
            <person name="Schmitz R.J."/>
            <person name="Nelson D.R."/>
            <person name="Lewis S.M."/>
            <person name="Shigenobu S."/>
            <person name="Bybee S.M."/>
            <person name="Larracuente A.M."/>
            <person name="Oba Y."/>
            <person name="Weng J.K."/>
        </authorList>
    </citation>
    <scope>NUCLEOTIDE SEQUENCE [LARGE SCALE GENOMIC DNA]</scope>
    <source>
        <strain evidence="2">1611_PpyrPB1</strain>
        <tissue evidence="2">Whole body</tissue>
    </source>
</reference>
<dbReference type="Gene3D" id="3.40.525.10">
    <property type="entry name" value="CRAL-TRIO lipid binding domain"/>
    <property type="match status" value="1"/>
</dbReference>
<dbReference type="SUPFAM" id="SSF46938">
    <property type="entry name" value="CRAL/TRIO N-terminal domain"/>
    <property type="match status" value="1"/>
</dbReference>
<evidence type="ECO:0000313" key="3">
    <source>
        <dbReference type="EMBL" id="KAB0798079.1"/>
    </source>
</evidence>
<keyword evidence="4" id="KW-1185">Reference proteome</keyword>
<dbReference type="Proteomes" id="UP000327044">
    <property type="component" value="Unassembled WGS sequence"/>
</dbReference>
<dbReference type="OrthoDB" id="8169913at2759"/>
<protein>
    <recommendedName>
        <fullName evidence="1">CRAL-TRIO domain-containing protein</fullName>
    </recommendedName>
</protein>
<comment type="caution">
    <text evidence="2">The sequence shown here is derived from an EMBL/GenBank/DDBJ whole genome shotgun (WGS) entry which is preliminary data.</text>
</comment>
<dbReference type="InterPro" id="IPR036865">
    <property type="entry name" value="CRAL-TRIO_dom_sf"/>
</dbReference>
<dbReference type="EMBL" id="VVIM01000006">
    <property type="protein sequence ID" value="KAB0797741.1"/>
    <property type="molecule type" value="Genomic_DNA"/>
</dbReference>
<dbReference type="PROSITE" id="PS50191">
    <property type="entry name" value="CRAL_TRIO"/>
    <property type="match status" value="1"/>
</dbReference>
<dbReference type="EMBL" id="VVIM01000006">
    <property type="protein sequence ID" value="KAB0798079.1"/>
    <property type="molecule type" value="Genomic_DNA"/>
</dbReference>
<sequence length="309" mass="35976">MRQLSSALQIVAEAELNEVRSRLETDFQQIRDWFKKQPHLSFEIDDQLLISFLRCSKFSLERTKEKLDYYFTMRSLAPEVFTNRDPLLPEIQAILNAGFMLPLPKAHGEDGSRIVLCRYSDNLDPNTMNFTNLFKVNYMLLDILLREDDNAIVSGIIAWVYYKKMPPKYAVQMTPTDLHKYSMITIKGYPLRHRGTYHTHLPTLFQVLYDSITVIFPKKTQERSAIFGESNFAKFYDKIPQELLPEEFGGSNSSVKDLTVFWKQKVESYRDWFLSDEKLKTNEALRPGAPRNGSDIFGVEGSFRKLNID</sequence>
<dbReference type="InterPro" id="IPR036273">
    <property type="entry name" value="CRAL/TRIO_N_dom_sf"/>
</dbReference>
<evidence type="ECO:0000313" key="4">
    <source>
        <dbReference type="Proteomes" id="UP000327044"/>
    </source>
</evidence>
<evidence type="ECO:0000259" key="1">
    <source>
        <dbReference type="PROSITE" id="PS50191"/>
    </source>
</evidence>
<evidence type="ECO:0000313" key="2">
    <source>
        <dbReference type="EMBL" id="KAB0797741.1"/>
    </source>
</evidence>